<name>A0A0S7C1T8_9BACT</name>
<protein>
    <submittedName>
        <fullName evidence="1">Uncharacterized protein</fullName>
    </submittedName>
</protein>
<evidence type="ECO:0000313" key="1">
    <source>
        <dbReference type="EMBL" id="GAP44955.1"/>
    </source>
</evidence>
<evidence type="ECO:0000313" key="2">
    <source>
        <dbReference type="Proteomes" id="UP000053091"/>
    </source>
</evidence>
<dbReference type="PATRIC" id="fig|1678841.3.peg.3522"/>
<dbReference type="OrthoDB" id="1003648at2"/>
<accession>A0A0S7C1T8</accession>
<dbReference type="RefSeq" id="WP_137305794.1">
    <property type="nucleotide sequence ID" value="NZ_DF968183.1"/>
</dbReference>
<gene>
    <name evidence="1" type="ORF">TBC1_12770</name>
</gene>
<dbReference type="EMBL" id="DF968183">
    <property type="protein sequence ID" value="GAP44955.1"/>
    <property type="molecule type" value="Genomic_DNA"/>
</dbReference>
<dbReference type="AlphaFoldDB" id="A0A0S7C1T8"/>
<organism evidence="1">
    <name type="scientific">Lentimicrobium saccharophilum</name>
    <dbReference type="NCBI Taxonomy" id="1678841"/>
    <lineage>
        <taxon>Bacteria</taxon>
        <taxon>Pseudomonadati</taxon>
        <taxon>Bacteroidota</taxon>
        <taxon>Bacteroidia</taxon>
        <taxon>Bacteroidales</taxon>
        <taxon>Lentimicrobiaceae</taxon>
        <taxon>Lentimicrobium</taxon>
    </lineage>
</organism>
<dbReference type="Proteomes" id="UP000053091">
    <property type="component" value="Unassembled WGS sequence"/>
</dbReference>
<reference evidence="1" key="1">
    <citation type="journal article" date="2015" name="Genome Announc.">
        <title>Draft Genome Sequence of Bacteroidales Strain TBC1, a Novel Isolate from a Methanogenic Wastewater Treatment System.</title>
        <authorList>
            <person name="Tourlousse D.M."/>
            <person name="Matsuura N."/>
            <person name="Sun L."/>
            <person name="Toyonaga M."/>
            <person name="Kuroda K."/>
            <person name="Ohashi A."/>
            <person name="Cruz R."/>
            <person name="Yamaguchi T."/>
            <person name="Sekiguchi Y."/>
        </authorList>
    </citation>
    <scope>NUCLEOTIDE SEQUENCE [LARGE SCALE GENOMIC DNA]</scope>
    <source>
        <strain evidence="1">TBC1</strain>
    </source>
</reference>
<dbReference type="STRING" id="1678841.TBC1_12770"/>
<keyword evidence="2" id="KW-1185">Reference proteome</keyword>
<proteinExistence type="predicted"/>
<sequence length="231" mass="27561">MEANQPDNSLFEVLRRKSQLKQDVYQITHSTFRLFKNVILEMVADYQQKYNGNQQSIPFEYRDRGEFELELRFGGDVLIFMMHTNIFEFSRMHEVMKTTYIHDDKQRSYCGVINIYNFLADSFRYNRINDLGYMIGRVFVNKDNHYFIEGKREIGMLFNNFSSSVMTKESARQIVESSVLYTINFDLLTPPYDQVKEVTVFEMQASLENMKLRTGKRLGFRFQADHEEFKQ</sequence>